<feature type="non-terminal residue" evidence="2">
    <location>
        <position position="1"/>
    </location>
</feature>
<reference evidence="2" key="1">
    <citation type="submission" date="2021-02" db="EMBL/GenBank/DDBJ databases">
        <authorList>
            <person name="Nowell W R."/>
        </authorList>
    </citation>
    <scope>NUCLEOTIDE SEQUENCE</scope>
</reference>
<proteinExistence type="predicted"/>
<sequence length="101" mass="10715">FVPDASLLTCATPSNYAGKQLIKLNPDEMKPSRSGYTEIGGQNDALPNAPILTSSDLPFPADYEDDDSVSTYSTATRNTTRSQAPTVSTTVGVSAVDTYHV</sequence>
<evidence type="ECO:0000313" key="3">
    <source>
        <dbReference type="Proteomes" id="UP000663844"/>
    </source>
</evidence>
<accession>A0A820JHU9</accession>
<feature type="region of interest" description="Disordered" evidence="1">
    <location>
        <begin position="26"/>
        <end position="87"/>
    </location>
</feature>
<dbReference type="EMBL" id="CAJOAZ010018047">
    <property type="protein sequence ID" value="CAF4322025.1"/>
    <property type="molecule type" value="Genomic_DNA"/>
</dbReference>
<gene>
    <name evidence="2" type="ORF">OXD698_LOCUS47227</name>
</gene>
<organism evidence="2 3">
    <name type="scientific">Adineta steineri</name>
    <dbReference type="NCBI Taxonomy" id="433720"/>
    <lineage>
        <taxon>Eukaryota</taxon>
        <taxon>Metazoa</taxon>
        <taxon>Spiralia</taxon>
        <taxon>Gnathifera</taxon>
        <taxon>Rotifera</taxon>
        <taxon>Eurotatoria</taxon>
        <taxon>Bdelloidea</taxon>
        <taxon>Adinetida</taxon>
        <taxon>Adinetidae</taxon>
        <taxon>Adineta</taxon>
    </lineage>
</organism>
<evidence type="ECO:0000313" key="2">
    <source>
        <dbReference type="EMBL" id="CAF4322025.1"/>
    </source>
</evidence>
<feature type="compositionally biased region" description="Polar residues" evidence="1">
    <location>
        <begin position="69"/>
        <end position="87"/>
    </location>
</feature>
<dbReference type="AlphaFoldDB" id="A0A820JHU9"/>
<name>A0A820JHU9_9BILA</name>
<evidence type="ECO:0000256" key="1">
    <source>
        <dbReference type="SAM" id="MobiDB-lite"/>
    </source>
</evidence>
<comment type="caution">
    <text evidence="2">The sequence shown here is derived from an EMBL/GenBank/DDBJ whole genome shotgun (WGS) entry which is preliminary data.</text>
</comment>
<protein>
    <submittedName>
        <fullName evidence="2">Uncharacterized protein</fullName>
    </submittedName>
</protein>
<dbReference type="Proteomes" id="UP000663844">
    <property type="component" value="Unassembled WGS sequence"/>
</dbReference>